<gene>
    <name evidence="1" type="ORF">L1987_12506</name>
</gene>
<comment type="caution">
    <text evidence="1">The sequence shown here is derived from an EMBL/GenBank/DDBJ whole genome shotgun (WGS) entry which is preliminary data.</text>
</comment>
<reference evidence="1 2" key="2">
    <citation type="journal article" date="2022" name="Mol. Ecol. Resour.">
        <title>The genomes of chicory, endive, great burdock and yacon provide insights into Asteraceae paleo-polyploidization history and plant inulin production.</title>
        <authorList>
            <person name="Fan W."/>
            <person name="Wang S."/>
            <person name="Wang H."/>
            <person name="Wang A."/>
            <person name="Jiang F."/>
            <person name="Liu H."/>
            <person name="Zhao H."/>
            <person name="Xu D."/>
            <person name="Zhang Y."/>
        </authorList>
    </citation>
    <scope>NUCLEOTIDE SEQUENCE [LARGE SCALE GENOMIC DNA]</scope>
    <source>
        <strain evidence="2">cv. Yunnan</strain>
        <tissue evidence="1">Leaves</tissue>
    </source>
</reference>
<evidence type="ECO:0000313" key="2">
    <source>
        <dbReference type="Proteomes" id="UP001056120"/>
    </source>
</evidence>
<evidence type="ECO:0000313" key="1">
    <source>
        <dbReference type="EMBL" id="KAI3818691.1"/>
    </source>
</evidence>
<reference evidence="2" key="1">
    <citation type="journal article" date="2022" name="Mol. Ecol. Resour.">
        <title>The genomes of chicory, endive, great burdock and yacon provide insights into Asteraceae palaeo-polyploidization history and plant inulin production.</title>
        <authorList>
            <person name="Fan W."/>
            <person name="Wang S."/>
            <person name="Wang H."/>
            <person name="Wang A."/>
            <person name="Jiang F."/>
            <person name="Liu H."/>
            <person name="Zhao H."/>
            <person name="Xu D."/>
            <person name="Zhang Y."/>
        </authorList>
    </citation>
    <scope>NUCLEOTIDE SEQUENCE [LARGE SCALE GENOMIC DNA]</scope>
    <source>
        <strain evidence="2">cv. Yunnan</strain>
    </source>
</reference>
<keyword evidence="2" id="KW-1185">Reference proteome</keyword>
<dbReference type="EMBL" id="CM042021">
    <property type="protein sequence ID" value="KAI3818691.1"/>
    <property type="molecule type" value="Genomic_DNA"/>
</dbReference>
<organism evidence="1 2">
    <name type="scientific">Smallanthus sonchifolius</name>
    <dbReference type="NCBI Taxonomy" id="185202"/>
    <lineage>
        <taxon>Eukaryota</taxon>
        <taxon>Viridiplantae</taxon>
        <taxon>Streptophyta</taxon>
        <taxon>Embryophyta</taxon>
        <taxon>Tracheophyta</taxon>
        <taxon>Spermatophyta</taxon>
        <taxon>Magnoliopsida</taxon>
        <taxon>eudicotyledons</taxon>
        <taxon>Gunneridae</taxon>
        <taxon>Pentapetalae</taxon>
        <taxon>asterids</taxon>
        <taxon>campanulids</taxon>
        <taxon>Asterales</taxon>
        <taxon>Asteraceae</taxon>
        <taxon>Asteroideae</taxon>
        <taxon>Heliantheae alliance</taxon>
        <taxon>Millerieae</taxon>
        <taxon>Smallanthus</taxon>
    </lineage>
</organism>
<name>A0ACB9JEU7_9ASTR</name>
<accession>A0ACB9JEU7</accession>
<dbReference type="Proteomes" id="UP001056120">
    <property type="component" value="Linkage Group LG04"/>
</dbReference>
<proteinExistence type="predicted"/>
<protein>
    <submittedName>
        <fullName evidence="1">Uncharacterized protein</fullName>
    </submittedName>
</protein>
<sequence length="235" mass="26509">MEHGFTSLTVDLEDHEYSPENSQDSPSSGVFNDTKTTSSPSNKRSRRSLRKRVVSVPVKEIQGSHLKNEINAPPSDSWSWRKYGQKPIKGSPYPRNNNQNHHKNSTVSPPPASTPTTNQEEISNTDDQEEDSPNLSKQAIQEQEFTNQFGYDQFGWFSDLESPSNMLESLLPAGDIVCDADMGMVFSIREEEESLFADLGELPECARVFRRREVMKEEEHNRRGCGLAPWCGTKG</sequence>